<dbReference type="EMBL" id="JBIRUQ010000005">
    <property type="protein sequence ID" value="MFI1463146.1"/>
    <property type="molecule type" value="Genomic_DNA"/>
</dbReference>
<keyword evidence="2" id="KW-1185">Reference proteome</keyword>
<dbReference type="Proteomes" id="UP001611263">
    <property type="component" value="Unassembled WGS sequence"/>
</dbReference>
<protein>
    <submittedName>
        <fullName evidence="1">Uncharacterized protein</fullName>
    </submittedName>
</protein>
<proteinExistence type="predicted"/>
<evidence type="ECO:0000313" key="1">
    <source>
        <dbReference type="EMBL" id="MFI1463146.1"/>
    </source>
</evidence>
<organism evidence="1 2">
    <name type="scientific">Nocardia carnea</name>
    <dbReference type="NCBI Taxonomy" id="37328"/>
    <lineage>
        <taxon>Bacteria</taxon>
        <taxon>Bacillati</taxon>
        <taxon>Actinomycetota</taxon>
        <taxon>Actinomycetes</taxon>
        <taxon>Mycobacteriales</taxon>
        <taxon>Nocardiaceae</taxon>
        <taxon>Nocardia</taxon>
    </lineage>
</organism>
<dbReference type="RefSeq" id="WP_033243413.1">
    <property type="nucleotide sequence ID" value="NZ_JBIRUQ010000005.1"/>
</dbReference>
<reference evidence="1 2" key="1">
    <citation type="submission" date="2024-10" db="EMBL/GenBank/DDBJ databases">
        <title>The Natural Products Discovery Center: Release of the First 8490 Sequenced Strains for Exploring Actinobacteria Biosynthetic Diversity.</title>
        <authorList>
            <person name="Kalkreuter E."/>
            <person name="Kautsar S.A."/>
            <person name="Yang D."/>
            <person name="Bader C.D."/>
            <person name="Teijaro C.N."/>
            <person name="Fluegel L."/>
            <person name="Davis C.M."/>
            <person name="Simpson J.R."/>
            <person name="Lauterbach L."/>
            <person name="Steele A.D."/>
            <person name="Gui C."/>
            <person name="Meng S."/>
            <person name="Li G."/>
            <person name="Viehrig K."/>
            <person name="Ye F."/>
            <person name="Su P."/>
            <person name="Kiefer A.F."/>
            <person name="Nichols A."/>
            <person name="Cepeda A.J."/>
            <person name="Yan W."/>
            <person name="Fan B."/>
            <person name="Jiang Y."/>
            <person name="Adhikari A."/>
            <person name="Zheng C.-J."/>
            <person name="Schuster L."/>
            <person name="Cowan T.M."/>
            <person name="Smanski M.J."/>
            <person name="Chevrette M.G."/>
            <person name="De Carvalho L.P.S."/>
            <person name="Shen B."/>
        </authorList>
    </citation>
    <scope>NUCLEOTIDE SEQUENCE [LARGE SCALE GENOMIC DNA]</scope>
    <source>
        <strain evidence="1 2">NPDC020568</strain>
    </source>
</reference>
<gene>
    <name evidence="1" type="ORF">ACH4WX_20715</name>
</gene>
<name>A0ABW7TTI0_9NOCA</name>
<evidence type="ECO:0000313" key="2">
    <source>
        <dbReference type="Proteomes" id="UP001611263"/>
    </source>
</evidence>
<dbReference type="GeneID" id="93506976"/>
<comment type="caution">
    <text evidence="1">The sequence shown here is derived from an EMBL/GenBank/DDBJ whole genome shotgun (WGS) entry which is preliminary data.</text>
</comment>
<sequence>MTARAPKASGARLRELAELRRARASSGCARGSAVVPRTTAGTRAPVAPASTVGREVLPVPPALAPLLPDRGLVKGSVVSYSGAGTLLAGLLAAVTGPGGHAAAVGLPRLGLLAAVEMGARLDRLAVIPDAGQDPMEVAAVLLDGMDLVVLGLGTAVVPPARARVLAAKARGKGATLLVTGGNWPAPDLSLESRVAGYTGLGTGNGRIRSISLDIEARTRAGSPRRGRLTARPIGGRVEWIALDEIAAAHTSDQPETSSQEDSVAS</sequence>
<accession>A0ABW7TTI0</accession>